<dbReference type="EMBL" id="BDQX01000136">
    <property type="protein sequence ID" value="GBG08081.1"/>
    <property type="molecule type" value="Genomic_DNA"/>
</dbReference>
<proteinExistence type="predicted"/>
<sequence length="2201" mass="247858">MKKWSALLFLVAFLLSWNGAEVNAATVTVNSVYATHANDHSTGGYVYSDQSSKKVSINIASNPGFIIKNLFWEKEDGTLLRSAPGAWSGKESYVGEDTLSGTPVMVKTLDSQTWGGIYYWDRSGGSNLWRATANNIRYENSSTCPSAPADSWGYKAYPNCTDDLLSLKLTKNGSYHVNGNLALASLPDKVVAVETIKPVDIMTDHDMRVANSVHGGQGYADPSTQYLGRFEVESKNSIRVFYQQNFGSNSLEKGYYKDWANPGARQMWWYAAFTFRLEATTYQYKDKRLVVEWQSKENEVTQLNVRHMVRKGPTGNFAKAAESVTPLAEPLPHTRTVSADASYGKVVGRNVAYNQYSNTVQTGNSVTVNLSSAQKSAYVTFFYEVSPPAFTGDFDIIPDTINYRESFALKPKDFVMNGCTFQSHRYKIERNGTFTTSPVAGQNTTTSYSYSNYPWIIGVGSHTVSINIKTSCGESGWINHKTLTVNDMAGNRPPQFRIGFVHPQAQTIPLYEVVEGTILNLIYIQDPSVPTPIDPDGDSLHFMGFDTENGNQFIQSLPQRYSEYTNGYHSVVMDTLGYHHVTAQMRDEWGLASTASTYIKVVPKNPIAIALCPPVVKSGRTIVGSLFDASRSYSPLGRTIDHAKNEWTNKKTIYTNTTNLNIIETVQLHVYDSVGLKSLDPGVCQIIVEPDQPPVAKLEVPSLAIRNQDIDIYNRSFSPDNDKIVSAEYRYKYDAANDGFENDNWKTINASSKLSFTFKPSKVGKYLFYTKVTEDYGQTDDTLDETEELLMLDVINDAPTISFDLEGQNNQPELDPHEFILPADILKDWKLYDINSNTLGFGKSVKWFMDGDVLSGGTGKLPENLAYRSMYRSNINNNYSWSWPFQNLGFGKNNLSPYRAMTSMESAKMQPLLVEKSGKLQAMQFGGQVNPQMKVYSNESHFYFTEPSRESGDSFYFHLGMRFYAANKSKIGRYKGTSHATNGYDLNYIHEWLDGSPYDFELGPHNIMTAGPTPTFDAYVYKDSKKILSEATYLGKKNFTQSNIRNYVVTDKTVYQIVNWDCGGSCSYYWYNGDRIYDYGTYVDIRAYDAFTGEFISSTLDNQILTRSASPYLTIGDHLIVVSYDSNTNVLYELNRDGEIVRQSPYFGRAPYTEQKPYTNYNRTCTVGLSEPTADLDGWYFMEPTYCRDPDGFTYPKEIHIIKVSQKDLSVVWRTKLAGNYSNMEGSYSHEVGDPADGYSNIVVNPFANELLVNSFNPNGFGMDVYYQCINTRTGAISTWNAVTNGYFGSASTGFEIGWNGAYNKLAADFTRYSNLWTAEGWKTLYSSSRTASVRDTAGAVRYSFQSSAILWVNFMYIGTLEVGKFGMYVGDGMYMSFSNTTNANYSDFAPVLHVGTPTTDPLVYDAFSLGQFVSDNKLPDAELIYTMTMHQPAVNDDLAGMSFRMSNPLNRYAVENDGTTVYLSKYVNGVRTIIDQKPFITQKGIEYNFKVQFIGENIKVHINKVPYFDVKDNQFDDGYFGMFSDKGLVDFAKIGFLLKQQDTWSTQYAIWEEDNAAAAIRTDNVLFEDPEDDSIAELGWSLFHTVRFINNQGLSNLHNKSIEDGYLLLDKVGDYKIALKGRDDPHLDYLMPDLTFDAYRKDSNEFVRNITVHRRPIADFDVVQGESDGLILWTDRSHDPDRYESATHYSDEDTGIDYRATKGILEKRFYYITPAGEYVAEKIVSPQEVGQYEIGLAVKDEYGAWSTWAVRTLDVGKVAVPNTPPTPGFTKSHTTTYRGVTVTINSTASDAEDGGRENLAHTYYVRNKTANGGETIRSNSRTSWTTTFNQLGTYKIRQFVEDSAGANAQNEQEINVINRKPVANLTVPASTNQNSPTKMTVLRPEFRWTYSDADNDRQQRYQVQIYRYGGILLHDSDAIDGAEVTWTPSIDLPEKTNMYVQVRAHDGYEWGNWSTVRYFYIETNQPPTADFTWLPNPVYEGDTVTFRSIVSDPDRDTLSIKYELTDPRGIMTTYNYSLQPTGATYPNTGPSLRMLQVGNWHMRMTVNDGKAPAVAVNKTVLVQELSITGQVTHTEDWEKHRLAWNEKNPGQERSVSTFWAGERFVLSAQTTNTGTSTTRATRVDVSVVGIGNTQLGSTNTLHWSGHIGNQNADKPIEKLSNGYYEFVFRVTYSNGIQKSTTVRITIAGHWTDYFKLHQGW</sequence>
<dbReference type="InterPro" id="IPR013783">
    <property type="entry name" value="Ig-like_fold"/>
</dbReference>
<dbReference type="Gene3D" id="2.60.40.10">
    <property type="entry name" value="Immunoglobulins"/>
    <property type="match status" value="3"/>
</dbReference>
<dbReference type="RefSeq" id="WP_146200420.1">
    <property type="nucleotide sequence ID" value="NZ_BDQX01000136.1"/>
</dbReference>
<evidence type="ECO:0000313" key="2">
    <source>
        <dbReference type="EMBL" id="GBG08081.1"/>
    </source>
</evidence>
<comment type="caution">
    <text evidence="2">The sequence shown here is derived from an EMBL/GenBank/DDBJ whole genome shotgun (WGS) entry which is preliminary data.</text>
</comment>
<dbReference type="Pfam" id="PF25788">
    <property type="entry name" value="Ig_Rha78A_N"/>
    <property type="match status" value="1"/>
</dbReference>
<gene>
    <name evidence="2" type="ORF">PAT3040_02648</name>
</gene>
<dbReference type="Proteomes" id="UP000245202">
    <property type="component" value="Unassembled WGS sequence"/>
</dbReference>
<keyword evidence="1" id="KW-0732">Signal</keyword>
<organism evidence="2 3">
    <name type="scientific">Paenibacillus agaridevorans</name>
    <dbReference type="NCBI Taxonomy" id="171404"/>
    <lineage>
        <taxon>Bacteria</taxon>
        <taxon>Bacillati</taxon>
        <taxon>Bacillota</taxon>
        <taxon>Bacilli</taxon>
        <taxon>Bacillales</taxon>
        <taxon>Paenibacillaceae</taxon>
        <taxon>Paenibacillus</taxon>
    </lineage>
</organism>
<evidence type="ECO:0000313" key="3">
    <source>
        <dbReference type="Proteomes" id="UP000245202"/>
    </source>
</evidence>
<keyword evidence="3" id="KW-1185">Reference proteome</keyword>
<feature type="signal peptide" evidence="1">
    <location>
        <begin position="1"/>
        <end position="24"/>
    </location>
</feature>
<protein>
    <submittedName>
        <fullName evidence="2">Uncharacterized protein</fullName>
    </submittedName>
</protein>
<feature type="chain" id="PRO_5015340773" evidence="1">
    <location>
        <begin position="25"/>
        <end position="2201"/>
    </location>
</feature>
<accession>A0A2R5EXK5</accession>
<name>A0A2R5EXK5_9BACL</name>
<reference evidence="2 3" key="1">
    <citation type="submission" date="2017-08" db="EMBL/GenBank/DDBJ databases">
        <title>Substantial Increase in Enzyme Production by Combined Drug-Resistance Mutations in Paenibacillus agaridevorans.</title>
        <authorList>
            <person name="Tanaka Y."/>
            <person name="Funane K."/>
            <person name="Hosaka T."/>
            <person name="Shiwa Y."/>
            <person name="Fujita N."/>
            <person name="Miyazaki T."/>
            <person name="Yoshikawa H."/>
            <person name="Murakami K."/>
            <person name="Kasahara K."/>
            <person name="Inaoka T."/>
            <person name="Hiraga Y."/>
            <person name="Ochi K."/>
        </authorList>
    </citation>
    <scope>NUCLEOTIDE SEQUENCE [LARGE SCALE GENOMIC DNA]</scope>
    <source>
        <strain evidence="2 3">T-3040</strain>
    </source>
</reference>
<evidence type="ECO:0000256" key="1">
    <source>
        <dbReference type="SAM" id="SignalP"/>
    </source>
</evidence>
<dbReference type="Gene3D" id="2.60.120.560">
    <property type="entry name" value="Exo-inulinase, domain 1"/>
    <property type="match status" value="1"/>
</dbReference>